<feature type="compositionally biased region" description="Low complexity" evidence="1">
    <location>
        <begin position="1995"/>
        <end position="2022"/>
    </location>
</feature>
<proteinExistence type="predicted"/>
<feature type="compositionally biased region" description="Polar residues" evidence="1">
    <location>
        <begin position="1007"/>
        <end position="1017"/>
    </location>
</feature>
<feature type="compositionally biased region" description="Low complexity" evidence="1">
    <location>
        <begin position="2354"/>
        <end position="2364"/>
    </location>
</feature>
<feature type="compositionally biased region" description="Pro residues" evidence="1">
    <location>
        <begin position="876"/>
        <end position="888"/>
    </location>
</feature>
<feature type="compositionally biased region" description="Low complexity" evidence="1">
    <location>
        <begin position="519"/>
        <end position="532"/>
    </location>
</feature>
<sequence>MSSSNTTYNTSFDQTRSLINSPHLGPPAASLSPATFRTNVNRAKSKRWVEAKTVDYAGGGWGDDSDFDDEDDYDPPPMSGKGSGLQRSNSFDRGDDGMSPVIGNRGNGSAVPRIETTNAGITQPLPPTPLELEERERALRGQSPPPHPKHQYPMQPKPQLSALPYMTSATSSPARTPPLPVYGSASSMQAGSFADPRRLPDTPVKDRIPPPLGPSPNMSAIPSPPPPLQTISAPGRDVVPPPLGMGPGPSPILQPYSNFAPSPQSFSSTEKPLPIRKDSPPTSGDEITRANPSPFPTWSPSPPPVPRKAPENPQYPSQRVQALVESPPPPPPPPSPPAKPVEASNQEVKPDSDEDNPAFFGLEGGGVKLNDNQNDFQGQQMGHVDAYQGQYPPYSPPREAAYSPPSVPPPQLASPELVRRFVRPAEIMARMNQAKDKEAGEARQEGFVNMSPPESVKGPERIRELRENLGRPSSRQSNSEDSRPGSRSGSRPNSRNGSRPSSRQGRVPTPSPYPPPTGALPAVPGSPAVPVAQHFQHPMDTVVAGQNSNTREEKAMSWDDDILSGYTNSPEEVVAPQHPAPFQTPPQAGDDAATSGPIYPTNHSTPDPKKPHPVQGPRMESVGFRSMVDHAFTRQDTLVPTPISPHRENLNSSPGDMVSPILPRDIPLPKSSSPPIISTPAPPPKSPSPPAVSAPVPPPKSPSPPVNAPPPPPPKSPSPPILTNPTPRPKSMTPPGAATRLENPALALSMDLSRSSSPINSMGPERSATPIVPPVVPDGVEVELDQVTPDTAGPQNREAEKPKVSDNWPSASGLDIPLQPVGNGGDSVASSPEKDDLDRFLGELVRANTPAPRSRTTSPQLPSNRASMDNANQVVPPVPAVPEHPSPPQQLVNPVPQSQFHRPGTNRESVGVLSLYDSYWTDESVPPPPPIQPKNPRRPSAALEAEVAKQELEALAQTSRSGSEQRPSSPQPIPSHPTVEPPTPDRKSGIALPPVRIPENNFHADSPLTTPASTMDTPDSELMEMMIARKHYLARTQTGLSTKSDSTGRGISDDVMLRVKGDEMMFEKPDDIVTPDVEFKGKAKEIVIGSEVENVTQDGKDQGVERIDEAEVTAPARVIGPDSEGMEAIAGPTKVPRPESPKGEGDGEKTPMQSDFARELVNQFSRPQTLMLKDTMPMPSGVLVMPPMPPKEEGEEVAPEVVDFSTKDDEEELVVSETGTIALDKSRTHGSAHSVVHPDQHPPKDNDVGKMSQYLHPRDIARLPKPEDRIAAYDQATQAIAQSKTGLNDWINWMMEENGGEALLRAQVEQRPETAIQALKKSTSRAFMGVGRPSVDDAPNQPSQPYQHQQVAQPPPQAQGQYGGEDGLRINTTPQAPGASSGQHVSPVVDKAREFFNRLKKVNNKDGQDGSLPGAQPSQKGQQYPPPPTAGSLRTLASSGSFQNSFTASGLVGAPSPNGNHKRGSQGQVTPPQSVSHQGQPQGHPQNPNQYPQGPQGVYGPPQGLPQDPSQGPPQGPHHPQAGLPQPPVLQEPQPLPQQQQQGYQQRPQQQGQKYGQFNNGGQIQQGLMGPPLQRGHPQPDFTERFPQASPSPPPPPPPPPPPVKDRPPQLVIPTHHQQLIPEGHPLIQSQPPEDAPIRAPPQPPAQTVGDRLPAGNRSTLYSHRSEESISHAQSPLTVLPPIGNNGQKTYSSPPTPQHSFPKRTDSLLSRAHRQNSGVNSPVASQTPGRADSLTFVHERLPPLQQSSTRSDSLVSSIHPGGPASRSDSITSSVMNSPTHPTRSDSLNFAHNGHPQQQNPGWTGGPQGPPTIQGTPQYQSGPPQPPTVRAVQAEDLNAMSRSFSDRLPNNLDNYDHAGVARSQSHHVGPHPPNPNEGYQQGFMYNRPRGPPDPIQENPQSPGRPDDDDLYAPPAHLRQQLPPTQHDQRGNEVQQRPQQPFDDARERLYAVRPGPGSQPVTLDYPSQGPQGPSMVKTGPEPQHPIEQNRFPGHPSQGPNQMPPQGYQNGPQGQQFQPRGPYQGHGPIPQGQYQPGFQPRAAGYQTAQPPQPQQPPPQGQFRRVSPSAMGAPGSLLRQHGQPQNQPEPEPGIKRNSTGLVKTLSNVSGRRQSTDAGSSEFQGRNSQSQYEPSTSSSQEKRRSSFFSNLSAKVEKTGRASPSEKQDPKPIEKSQRRGTSFLKLKSKEPKDKRNSGDGNGKPAHKKGFSIHQQQQQRPPQQQQQGPPQKFNQQQFPQQGPPQHRQSQPVGPRPGVGPQNAYAANAQAHYTPQQQPQPQQPQGPPGQWNGPSQQVAHPQGPVGQASPPQIKTPEPVSQPPPNKQQPLPRPNSQEPRYDPVPIPSGYGRPQGEFYGAHNPGQPGFTHQQQPQPPQLQFPPSQSPEPSLGAPTQPGQQGYSQEHSGHGGDMHQNRQGREHRLSVDYRHSPDLSRQGSGTHRTPPPPSLSPQLSRQETLP</sequence>
<feature type="compositionally biased region" description="Low complexity" evidence="1">
    <location>
        <begin position="668"/>
        <end position="679"/>
    </location>
</feature>
<protein>
    <submittedName>
        <fullName evidence="2">Uncharacterized protein</fullName>
    </submittedName>
</protein>
<feature type="compositionally biased region" description="Polar residues" evidence="1">
    <location>
        <begin position="1465"/>
        <end position="1476"/>
    </location>
</feature>
<feature type="compositionally biased region" description="Low complexity" evidence="1">
    <location>
        <begin position="1339"/>
        <end position="1352"/>
    </location>
</feature>
<feature type="region of interest" description="Disordered" evidence="1">
    <location>
        <begin position="1"/>
        <end position="416"/>
    </location>
</feature>
<feature type="compositionally biased region" description="Low complexity" evidence="1">
    <location>
        <begin position="485"/>
        <end position="503"/>
    </location>
</feature>
<dbReference type="EMBL" id="ML120360">
    <property type="protein sequence ID" value="RPB04059.1"/>
    <property type="molecule type" value="Genomic_DNA"/>
</dbReference>
<feature type="compositionally biased region" description="Basic and acidic residues" evidence="1">
    <location>
        <begin position="2397"/>
        <end position="2424"/>
    </location>
</feature>
<feature type="compositionally biased region" description="Basic and acidic residues" evidence="1">
    <location>
        <begin position="2181"/>
        <end position="2191"/>
    </location>
</feature>
<feature type="region of interest" description="Disordered" evidence="1">
    <location>
        <begin position="429"/>
        <end position="1017"/>
    </location>
</feature>
<feature type="region of interest" description="Disordered" evidence="1">
    <location>
        <begin position="1167"/>
        <end position="1199"/>
    </location>
</feature>
<feature type="compositionally biased region" description="Basic and acidic residues" evidence="1">
    <location>
        <begin position="457"/>
        <end position="469"/>
    </location>
</feature>
<feature type="compositionally biased region" description="Polar residues" evidence="1">
    <location>
        <begin position="889"/>
        <end position="900"/>
    </location>
</feature>
<name>A0A3N4K405_9PEZI</name>
<feature type="compositionally biased region" description="Polar residues" evidence="1">
    <location>
        <begin position="854"/>
        <end position="873"/>
    </location>
</feature>
<dbReference type="STRING" id="1336337.A0A3N4K405"/>
<feature type="compositionally biased region" description="Polar residues" evidence="1">
    <location>
        <begin position="1435"/>
        <end position="1448"/>
    </location>
</feature>
<feature type="compositionally biased region" description="Polar residues" evidence="1">
    <location>
        <begin position="1"/>
        <end position="20"/>
    </location>
</feature>
<feature type="compositionally biased region" description="Polar residues" evidence="1">
    <location>
        <begin position="1766"/>
        <end position="1789"/>
    </location>
</feature>
<organism evidence="2 3">
    <name type="scientific">Choiromyces venosus 120613-1</name>
    <dbReference type="NCBI Taxonomy" id="1336337"/>
    <lineage>
        <taxon>Eukaryota</taxon>
        <taxon>Fungi</taxon>
        <taxon>Dikarya</taxon>
        <taxon>Ascomycota</taxon>
        <taxon>Pezizomycotina</taxon>
        <taxon>Pezizomycetes</taxon>
        <taxon>Pezizales</taxon>
        <taxon>Tuberaceae</taxon>
        <taxon>Choiromyces</taxon>
    </lineage>
</organism>
<feature type="compositionally biased region" description="Pro residues" evidence="1">
    <location>
        <begin position="680"/>
        <end position="728"/>
    </location>
</feature>
<feature type="compositionally biased region" description="Pro residues" evidence="1">
    <location>
        <begin position="969"/>
        <end position="982"/>
    </location>
</feature>
<feature type="compositionally biased region" description="Basic and acidic residues" evidence="1">
    <location>
        <begin position="1098"/>
        <end position="1109"/>
    </location>
</feature>
<feature type="compositionally biased region" description="Polar residues" evidence="1">
    <location>
        <begin position="255"/>
        <end position="270"/>
    </location>
</feature>
<reference evidence="2 3" key="1">
    <citation type="journal article" date="2018" name="Nat. Ecol. Evol.">
        <title>Pezizomycetes genomes reveal the molecular basis of ectomycorrhizal truffle lifestyle.</title>
        <authorList>
            <person name="Murat C."/>
            <person name="Payen T."/>
            <person name="Noel B."/>
            <person name="Kuo A."/>
            <person name="Morin E."/>
            <person name="Chen J."/>
            <person name="Kohler A."/>
            <person name="Krizsan K."/>
            <person name="Balestrini R."/>
            <person name="Da Silva C."/>
            <person name="Montanini B."/>
            <person name="Hainaut M."/>
            <person name="Levati E."/>
            <person name="Barry K.W."/>
            <person name="Belfiori B."/>
            <person name="Cichocki N."/>
            <person name="Clum A."/>
            <person name="Dockter R.B."/>
            <person name="Fauchery L."/>
            <person name="Guy J."/>
            <person name="Iotti M."/>
            <person name="Le Tacon F."/>
            <person name="Lindquist E.A."/>
            <person name="Lipzen A."/>
            <person name="Malagnac F."/>
            <person name="Mello A."/>
            <person name="Molinier V."/>
            <person name="Miyauchi S."/>
            <person name="Poulain J."/>
            <person name="Riccioni C."/>
            <person name="Rubini A."/>
            <person name="Sitrit Y."/>
            <person name="Splivallo R."/>
            <person name="Traeger S."/>
            <person name="Wang M."/>
            <person name="Zifcakova L."/>
            <person name="Wipf D."/>
            <person name="Zambonelli A."/>
            <person name="Paolocci F."/>
            <person name="Nowrousian M."/>
            <person name="Ottonello S."/>
            <person name="Baldrian P."/>
            <person name="Spatafora J.W."/>
            <person name="Henrissat B."/>
            <person name="Nagy L.G."/>
            <person name="Aury J.M."/>
            <person name="Wincker P."/>
            <person name="Grigoriev I.V."/>
            <person name="Bonfante P."/>
            <person name="Martin F.M."/>
        </authorList>
    </citation>
    <scope>NUCLEOTIDE SEQUENCE [LARGE SCALE GENOMIC DNA]</scope>
    <source>
        <strain evidence="2 3">120613-1</strain>
    </source>
</reference>
<feature type="compositionally biased region" description="Basic and acidic residues" evidence="1">
    <location>
        <begin position="195"/>
        <end position="208"/>
    </location>
</feature>
<feature type="compositionally biased region" description="Polar residues" evidence="1">
    <location>
        <begin position="1715"/>
        <end position="1728"/>
    </location>
</feature>
<feature type="compositionally biased region" description="Polar residues" evidence="1">
    <location>
        <begin position="370"/>
        <end position="380"/>
    </location>
</feature>
<feature type="compositionally biased region" description="Pro residues" evidence="1">
    <location>
        <begin position="1525"/>
        <end position="1536"/>
    </location>
</feature>
<feature type="compositionally biased region" description="Basic and acidic residues" evidence="1">
    <location>
        <begin position="1390"/>
        <end position="1408"/>
    </location>
</feature>
<feature type="compositionally biased region" description="Low complexity" evidence="1">
    <location>
        <begin position="1477"/>
        <end position="1510"/>
    </location>
</feature>
<evidence type="ECO:0000256" key="1">
    <source>
        <dbReference type="SAM" id="MobiDB-lite"/>
    </source>
</evidence>
<feature type="compositionally biased region" description="Polar residues" evidence="1">
    <location>
        <begin position="2092"/>
        <end position="2122"/>
    </location>
</feature>
<feature type="region of interest" description="Disordered" evidence="1">
    <location>
        <begin position="1220"/>
        <end position="1251"/>
    </location>
</feature>
<keyword evidence="3" id="KW-1185">Reference proteome</keyword>
<feature type="compositionally biased region" description="Basic and acidic residues" evidence="1">
    <location>
        <begin position="433"/>
        <end position="444"/>
    </location>
</feature>
<feature type="compositionally biased region" description="Polar residues" evidence="1">
    <location>
        <begin position="1744"/>
        <end position="1756"/>
    </location>
</feature>
<feature type="compositionally biased region" description="Pro residues" evidence="1">
    <location>
        <begin position="1590"/>
        <end position="1603"/>
    </location>
</feature>
<feature type="compositionally biased region" description="Polar residues" evidence="1">
    <location>
        <begin position="1370"/>
        <end position="1384"/>
    </location>
</feature>
<feature type="compositionally biased region" description="Basic and acidic residues" evidence="1">
    <location>
        <begin position="832"/>
        <end position="841"/>
    </location>
</feature>
<gene>
    <name evidence="2" type="ORF">L873DRAFT_48167</name>
</gene>
<feature type="compositionally biased region" description="Low complexity" evidence="1">
    <location>
        <begin position="2251"/>
        <end position="2272"/>
    </location>
</feature>
<feature type="compositionally biased region" description="Low complexity" evidence="1">
    <location>
        <begin position="2207"/>
        <end position="2245"/>
    </location>
</feature>
<feature type="compositionally biased region" description="Pro residues" evidence="1">
    <location>
        <begin position="293"/>
        <end position="307"/>
    </location>
</feature>
<feature type="compositionally biased region" description="Pro residues" evidence="1">
    <location>
        <begin position="2365"/>
        <end position="2377"/>
    </location>
</feature>
<feature type="region of interest" description="Disordered" evidence="1">
    <location>
        <begin position="1093"/>
        <end position="1152"/>
    </location>
</feature>
<feature type="compositionally biased region" description="Pro residues" evidence="1">
    <location>
        <begin position="326"/>
        <end position="339"/>
    </location>
</feature>
<feature type="compositionally biased region" description="Polar residues" evidence="1">
    <location>
        <begin position="32"/>
        <end position="42"/>
    </location>
</feature>
<feature type="compositionally biased region" description="Low complexity" evidence="1">
    <location>
        <begin position="1537"/>
        <end position="1567"/>
    </location>
</feature>
<evidence type="ECO:0000313" key="2">
    <source>
        <dbReference type="EMBL" id="RPB04059.1"/>
    </source>
</evidence>
<feature type="compositionally biased region" description="Basic and acidic residues" evidence="1">
    <location>
        <begin position="2149"/>
        <end position="2171"/>
    </location>
</feature>
<feature type="compositionally biased region" description="Pro residues" evidence="1">
    <location>
        <begin position="239"/>
        <end position="252"/>
    </location>
</feature>
<feature type="compositionally biased region" description="Pro residues" evidence="1">
    <location>
        <begin position="2311"/>
        <end position="2324"/>
    </location>
</feature>
<feature type="compositionally biased region" description="Pro residues" evidence="1">
    <location>
        <begin position="2047"/>
        <end position="2056"/>
    </location>
</feature>
<feature type="compositionally biased region" description="Low complexity" evidence="1">
    <location>
        <begin position="2123"/>
        <end position="2134"/>
    </location>
</feature>
<feature type="compositionally biased region" description="Low complexity" evidence="1">
    <location>
        <begin position="2280"/>
        <end position="2289"/>
    </location>
</feature>
<dbReference type="Proteomes" id="UP000276215">
    <property type="component" value="Unassembled WGS sequence"/>
</dbReference>
<feature type="compositionally biased region" description="Polar residues" evidence="1">
    <location>
        <begin position="956"/>
        <end position="968"/>
    </location>
</feature>
<dbReference type="OrthoDB" id="5431134at2759"/>
<feature type="compositionally biased region" description="Basic and acidic residues" evidence="1">
    <location>
        <begin position="1236"/>
        <end position="1248"/>
    </location>
</feature>
<feature type="region of interest" description="Disordered" evidence="1">
    <location>
        <begin position="1320"/>
        <end position="2452"/>
    </location>
</feature>
<feature type="compositionally biased region" description="Polar residues" evidence="1">
    <location>
        <begin position="2387"/>
        <end position="2396"/>
    </location>
</feature>
<feature type="compositionally biased region" description="Polar residues" evidence="1">
    <location>
        <begin position="1920"/>
        <end position="1937"/>
    </location>
</feature>
<accession>A0A3N4K405</accession>
<feature type="compositionally biased region" description="Basic and acidic residues" evidence="1">
    <location>
        <begin position="1136"/>
        <end position="1149"/>
    </location>
</feature>
<feature type="compositionally biased region" description="Pro residues" evidence="1">
    <location>
        <begin position="509"/>
        <end position="518"/>
    </location>
</feature>
<feature type="compositionally biased region" description="Acidic residues" evidence="1">
    <location>
        <begin position="63"/>
        <end position="74"/>
    </location>
</feature>
<evidence type="ECO:0000313" key="3">
    <source>
        <dbReference type="Proteomes" id="UP000276215"/>
    </source>
</evidence>